<reference evidence="2 4" key="1">
    <citation type="submission" date="2017-03" db="EMBL/GenBank/DDBJ databases">
        <title>Genome sequence of Clostridium chromiireducens DSM 23318.</title>
        <authorList>
            <person name="Poehlein A."/>
            <person name="Daniel R."/>
        </authorList>
    </citation>
    <scope>NUCLEOTIDE SEQUENCE [LARGE SCALE GENOMIC DNA]</scope>
    <source>
        <strain evidence="2 4">DSM 23318</strain>
    </source>
</reference>
<reference evidence="1" key="3">
    <citation type="submission" date="2019-12" db="EMBL/GenBank/DDBJ databases">
        <title>Microbes associate with the intestines of laboratory mice.</title>
        <authorList>
            <person name="Navarre W."/>
            <person name="Wong E."/>
        </authorList>
    </citation>
    <scope>NUCLEOTIDE SEQUENCE</scope>
    <source>
        <strain evidence="1">NM79_F5</strain>
    </source>
</reference>
<dbReference type="EMBL" id="MZGT01000149">
    <property type="protein sequence ID" value="OPJ54629.1"/>
    <property type="molecule type" value="Genomic_DNA"/>
</dbReference>
<dbReference type="OrthoDB" id="1677987at2"/>
<dbReference type="EMBL" id="QXDJ01000006">
    <property type="protein sequence ID" value="RII32764.1"/>
    <property type="molecule type" value="Genomic_DNA"/>
</dbReference>
<reference evidence="3 5" key="2">
    <citation type="submission" date="2018-08" db="EMBL/GenBank/DDBJ databases">
        <title>Genome of Clostridium chromiireducens C1, DSM12136.</title>
        <authorList>
            <person name="Xing M."/>
            <person name="Wei Y."/>
            <person name="Ang E.L."/>
            <person name="Zhao H."/>
            <person name="Zhang Y."/>
        </authorList>
    </citation>
    <scope>NUCLEOTIDE SEQUENCE [LARGE SCALE GENOMIC DNA]</scope>
    <source>
        <strain evidence="3 5">C1</strain>
    </source>
</reference>
<evidence type="ECO:0000313" key="1">
    <source>
        <dbReference type="EMBL" id="MVX62745.1"/>
    </source>
</evidence>
<comment type="caution">
    <text evidence="2">The sequence shown here is derived from an EMBL/GenBank/DDBJ whole genome shotgun (WGS) entry which is preliminary data.</text>
</comment>
<evidence type="ECO:0000313" key="4">
    <source>
        <dbReference type="Proteomes" id="UP000191056"/>
    </source>
</evidence>
<proteinExistence type="predicted"/>
<dbReference type="Proteomes" id="UP000656077">
    <property type="component" value="Unassembled WGS sequence"/>
</dbReference>
<evidence type="ECO:0000313" key="3">
    <source>
        <dbReference type="EMBL" id="RII32764.1"/>
    </source>
</evidence>
<sequence>MRENYNSLTFWENVISKNKTIRGHMFMQKPPTERSIYFHSLMFGDRNGINNIWGYFPNFQSIIGYIQYSFLQESFYRWIYGKERLVTKIPSLTVDKIIREGEKEKKINKDTAFNMRRDYEFVRSLWNLPSNRAEEELKKFVIDFNKKWMGDNREFIYFKIFWTAEELGEFVISSTLLTGTEEELEAKINMKIDEWKDICKCASTDPVKGEKFRKVLCKDLTEVF</sequence>
<name>A0A1V4I401_9CLOT</name>
<dbReference type="EMBL" id="WSRQ01000004">
    <property type="protein sequence ID" value="MVX62745.1"/>
    <property type="molecule type" value="Genomic_DNA"/>
</dbReference>
<dbReference type="Proteomes" id="UP000265930">
    <property type="component" value="Unassembled WGS sequence"/>
</dbReference>
<protein>
    <submittedName>
        <fullName evidence="2">Uncharacterized protein</fullName>
    </submittedName>
</protein>
<dbReference type="Proteomes" id="UP000191056">
    <property type="component" value="Unassembled WGS sequence"/>
</dbReference>
<gene>
    <name evidence="2" type="ORF">CLCHR_48110</name>
    <name evidence="3" type="ORF">D2A34_21335</name>
    <name evidence="1" type="ORF">GKZ28_03395</name>
</gene>
<dbReference type="AlphaFoldDB" id="A0A1V4I401"/>
<organism evidence="2 4">
    <name type="scientific">Clostridium chromiireducens</name>
    <dbReference type="NCBI Taxonomy" id="225345"/>
    <lineage>
        <taxon>Bacteria</taxon>
        <taxon>Bacillati</taxon>
        <taxon>Bacillota</taxon>
        <taxon>Clostridia</taxon>
        <taxon>Eubacteriales</taxon>
        <taxon>Clostridiaceae</taxon>
        <taxon>Clostridium</taxon>
    </lineage>
</organism>
<keyword evidence="4" id="KW-1185">Reference proteome</keyword>
<evidence type="ECO:0000313" key="2">
    <source>
        <dbReference type="EMBL" id="OPJ54629.1"/>
    </source>
</evidence>
<evidence type="ECO:0000313" key="5">
    <source>
        <dbReference type="Proteomes" id="UP000265930"/>
    </source>
</evidence>
<accession>A0A1V4I401</accession>